<dbReference type="SUPFAM" id="SSF55781">
    <property type="entry name" value="GAF domain-like"/>
    <property type="match status" value="1"/>
</dbReference>
<dbReference type="EMBL" id="CP000555">
    <property type="protein sequence ID" value="ABM93302.1"/>
    <property type="molecule type" value="Genomic_DNA"/>
</dbReference>
<evidence type="ECO:0000313" key="4">
    <source>
        <dbReference type="EMBL" id="ABM93302.1"/>
    </source>
</evidence>
<feature type="region of interest" description="Disordered" evidence="1">
    <location>
        <begin position="1"/>
        <end position="21"/>
    </location>
</feature>
<dbReference type="AlphaFoldDB" id="A2SCL3"/>
<evidence type="ECO:0000256" key="1">
    <source>
        <dbReference type="SAM" id="MobiDB-lite"/>
    </source>
</evidence>
<keyword evidence="5" id="KW-1185">Reference proteome</keyword>
<dbReference type="InterPro" id="IPR009057">
    <property type="entry name" value="Homeodomain-like_sf"/>
</dbReference>
<protein>
    <submittedName>
        <fullName evidence="4">Transcriptional activator of acetoin/glycerol metabolism-like protein</fullName>
    </submittedName>
</protein>
<dbReference type="InterPro" id="IPR029016">
    <property type="entry name" value="GAF-like_dom_sf"/>
</dbReference>
<dbReference type="Gene3D" id="3.30.450.40">
    <property type="match status" value="1"/>
</dbReference>
<dbReference type="Gene3D" id="1.10.10.60">
    <property type="entry name" value="Homeodomain-like"/>
    <property type="match status" value="1"/>
</dbReference>
<dbReference type="Proteomes" id="UP000000366">
    <property type="component" value="Chromosome"/>
</dbReference>
<dbReference type="HOGENOM" id="CLU_643948_0_0_4"/>
<dbReference type="InterPro" id="IPR002197">
    <property type="entry name" value="HTH_Fis"/>
</dbReference>
<dbReference type="PRINTS" id="PR01590">
    <property type="entry name" value="HTHFIS"/>
</dbReference>
<dbReference type="GO" id="GO:0043565">
    <property type="term" value="F:sequence-specific DNA binding"/>
    <property type="evidence" value="ECO:0007669"/>
    <property type="project" value="InterPro"/>
</dbReference>
<dbReference type="RefSeq" id="WP_011827941.1">
    <property type="nucleotide sequence ID" value="NC_008825.1"/>
</dbReference>
<feature type="domain" description="GAF" evidence="2">
    <location>
        <begin position="146"/>
        <end position="226"/>
    </location>
</feature>
<dbReference type="eggNOG" id="COG2204">
    <property type="taxonomic scope" value="Bacteria"/>
</dbReference>
<dbReference type="SUPFAM" id="SSF46689">
    <property type="entry name" value="Homeodomain-like"/>
    <property type="match status" value="1"/>
</dbReference>
<dbReference type="Pfam" id="PF01590">
    <property type="entry name" value="GAF"/>
    <property type="match status" value="1"/>
</dbReference>
<sequence>MTARVPAVRQRPSPESRLPAGPFFATAEQRVALARERFFEEGVRPSGLVPELVIQSWTRCVGARRRPNEHVTFSPITKSRVAGALARNRQLLDAAKDDLSQLDAALAGTACKALLTSNDGVIVHATPTALGEGRLMPIMARVGNDLAESNVGTGAPGVSARTGEVCVVSGAEHFFSGFNVMYCAAAPIRNTHGEIAGVLDLSSEEEQFRFDAAAMVRLYATTIENRLLRAQSREHLLLRFQSSPGLLHTPLEGLAAIDGNGRVCWVNGAGTRLLAGAHAGSPTVEQTFGIDLESLLSLAHGARVQSHRVPGGLGMWLEAQPPEKDGHHGATALAFASPVATPAFSEPDSATATATAPVGGDARSEGEALTLVDSHRRMIDSTLLECGGNVSRAARQLGVSRGLIYRRLRERRSKDA</sequence>
<proteinExistence type="predicted"/>
<dbReference type="KEGG" id="mpt:Mpe_A0340"/>
<evidence type="ECO:0000259" key="2">
    <source>
        <dbReference type="Pfam" id="PF01590"/>
    </source>
</evidence>
<reference evidence="4 5" key="1">
    <citation type="journal article" date="2007" name="J. Bacteriol.">
        <title>Whole-genome analysis of the methyl tert-butyl ether-degrading beta-proteobacterium Methylibium petroleiphilum PM1.</title>
        <authorList>
            <person name="Kane S.R."/>
            <person name="Chakicherla A.Y."/>
            <person name="Chain P.S.G."/>
            <person name="Schmidt R."/>
            <person name="Shin M.W."/>
            <person name="Legler T.C."/>
            <person name="Scow K.M."/>
            <person name="Larimer F.W."/>
            <person name="Lucas S.M."/>
            <person name="Richardson P.M."/>
            <person name="Hristova K.R."/>
        </authorList>
    </citation>
    <scope>NUCLEOTIDE SEQUENCE [LARGE SCALE GENOMIC DNA]</scope>
    <source>
        <strain evidence="5">ATCC BAA-1232 / LMG 22953 / PM1</strain>
    </source>
</reference>
<gene>
    <name evidence="4" type="ordered locus">Mpe_A0340</name>
</gene>
<dbReference type="STRING" id="420662.Mpe_A0340"/>
<dbReference type="InterPro" id="IPR003018">
    <property type="entry name" value="GAF"/>
</dbReference>
<feature type="region of interest" description="Disordered" evidence="1">
    <location>
        <begin position="344"/>
        <end position="365"/>
    </location>
</feature>
<evidence type="ECO:0000313" key="5">
    <source>
        <dbReference type="Proteomes" id="UP000000366"/>
    </source>
</evidence>
<accession>A2SCL3</accession>
<name>A2SCL3_METPP</name>
<dbReference type="eggNOG" id="COG3284">
    <property type="taxonomic scope" value="Bacteria"/>
</dbReference>
<dbReference type="Pfam" id="PF02954">
    <property type="entry name" value="HTH_8"/>
    <property type="match status" value="1"/>
</dbReference>
<organism evidence="4 5">
    <name type="scientific">Methylibium petroleiphilum (strain ATCC BAA-1232 / LMG 22953 / PM1)</name>
    <dbReference type="NCBI Taxonomy" id="420662"/>
    <lineage>
        <taxon>Bacteria</taxon>
        <taxon>Pseudomonadati</taxon>
        <taxon>Pseudomonadota</taxon>
        <taxon>Betaproteobacteria</taxon>
        <taxon>Burkholderiales</taxon>
        <taxon>Sphaerotilaceae</taxon>
        <taxon>Methylibium</taxon>
    </lineage>
</organism>
<evidence type="ECO:0000259" key="3">
    <source>
        <dbReference type="Pfam" id="PF02954"/>
    </source>
</evidence>
<feature type="domain" description="DNA binding HTH" evidence="3">
    <location>
        <begin position="376"/>
        <end position="410"/>
    </location>
</feature>